<reference evidence="3" key="3">
    <citation type="journal article" date="2021" name="Syst. Appl. Microbiol.">
        <title>Roseomonas hellenica sp. nov., isolated from roots of wild-growing Alkanna tinctoria.</title>
        <authorList>
            <person name="Rat A."/>
            <person name="Naranjo H.D."/>
            <person name="Lebbe L."/>
            <person name="Cnockaert M."/>
            <person name="Krigas N."/>
            <person name="Grigoriadou K."/>
            <person name="Maloupa E."/>
            <person name="Willems A."/>
        </authorList>
    </citation>
    <scope>NUCLEOTIDE SEQUENCE</scope>
    <source>
        <strain evidence="3">LMG 31161</strain>
    </source>
</reference>
<keyword evidence="2" id="KW-0812">Transmembrane</keyword>
<evidence type="ECO:0000313" key="5">
    <source>
        <dbReference type="Proteomes" id="UP000746741"/>
    </source>
</evidence>
<feature type="region of interest" description="Disordered" evidence="1">
    <location>
        <begin position="1"/>
        <end position="42"/>
    </location>
</feature>
<evidence type="ECO:0000256" key="1">
    <source>
        <dbReference type="SAM" id="MobiDB-lite"/>
    </source>
</evidence>
<organism evidence="3 6">
    <name type="scientific">Neoroseomonas oryzicola</name>
    <dbReference type="NCBI Taxonomy" id="535904"/>
    <lineage>
        <taxon>Bacteria</taxon>
        <taxon>Pseudomonadati</taxon>
        <taxon>Pseudomonadota</taxon>
        <taxon>Alphaproteobacteria</taxon>
        <taxon>Acetobacterales</taxon>
        <taxon>Acetobacteraceae</taxon>
        <taxon>Neoroseomonas</taxon>
    </lineage>
</organism>
<sequence>MDPRQTRGYRNRNPGNIEHQPANRWQGLADPPIEPPPAGGGAPRFARFISHEYGIRALAMLLTTYQDRHGLRTIRGIITRWAPGRENDTEAYIAAVARRMDRHPRAGLDLHAYADLRPLVEAVIQHELGGMPYDRATIDAGLRLAGVVPEGRAAVARSGTARAAAGTAAAGVGSVAAVEVIGQVAPHLGAAAELARALGPWLAAAVILGVAGWFVAQRMRRPA</sequence>
<feature type="transmembrane region" description="Helical" evidence="2">
    <location>
        <begin position="198"/>
        <end position="216"/>
    </location>
</feature>
<accession>A0A9X9WCX8</accession>
<evidence type="ECO:0000313" key="4">
    <source>
        <dbReference type="EMBL" id="NKE15995.1"/>
    </source>
</evidence>
<dbReference type="EMBL" id="JAAEDK010000005">
    <property type="protein sequence ID" value="MBR0658188.1"/>
    <property type="molecule type" value="Genomic_DNA"/>
</dbReference>
<evidence type="ECO:0000313" key="6">
    <source>
        <dbReference type="Proteomes" id="UP001138708"/>
    </source>
</evidence>
<keyword evidence="2" id="KW-0472">Membrane</keyword>
<dbReference type="AlphaFoldDB" id="A0A9X9WCX8"/>
<evidence type="ECO:0000256" key="2">
    <source>
        <dbReference type="SAM" id="Phobius"/>
    </source>
</evidence>
<keyword evidence="5" id="KW-1185">Reference proteome</keyword>
<dbReference type="EMBL" id="JAAVUP010000001">
    <property type="protein sequence ID" value="NKE15995.1"/>
    <property type="molecule type" value="Genomic_DNA"/>
</dbReference>
<dbReference type="RefSeq" id="WP_168039088.1">
    <property type="nucleotide sequence ID" value="NZ_JAAEDK010000005.1"/>
</dbReference>
<gene>
    <name evidence="4" type="ORF">GWK15_03500</name>
    <name evidence="3" type="ORF">GXW75_02925</name>
</gene>
<proteinExistence type="predicted"/>
<name>A0A9X9WCX8_9PROT</name>
<evidence type="ECO:0000313" key="3">
    <source>
        <dbReference type="EMBL" id="MBR0658188.1"/>
    </source>
</evidence>
<keyword evidence="2" id="KW-1133">Transmembrane helix</keyword>
<comment type="caution">
    <text evidence="3">The sequence shown here is derived from an EMBL/GenBank/DDBJ whole genome shotgun (WGS) entry which is preliminary data.</text>
</comment>
<dbReference type="Proteomes" id="UP001138708">
    <property type="component" value="Unassembled WGS sequence"/>
</dbReference>
<reference evidence="4 5" key="2">
    <citation type="submission" date="2020-02" db="EMBL/GenBank/DDBJ databases">
        <authorList>
            <person name="Sun Q."/>
            <person name="Inoue M."/>
        </authorList>
    </citation>
    <scope>NUCLEOTIDE SEQUENCE [LARGE SCALE GENOMIC DNA]</scope>
    <source>
        <strain evidence="4 5">KCTC 22478</strain>
    </source>
</reference>
<dbReference type="Proteomes" id="UP000746741">
    <property type="component" value="Unassembled WGS sequence"/>
</dbReference>
<protein>
    <submittedName>
        <fullName evidence="3">Structural protein</fullName>
    </submittedName>
</protein>
<reference evidence="3" key="1">
    <citation type="submission" date="2020-01" db="EMBL/GenBank/DDBJ databases">
        <authorList>
            <person name="Rat A."/>
        </authorList>
    </citation>
    <scope>NUCLEOTIDE SEQUENCE</scope>
    <source>
        <strain evidence="3">LMG 31161</strain>
    </source>
</reference>